<protein>
    <submittedName>
        <fullName evidence="1">Uncharacterized protein</fullName>
    </submittedName>
</protein>
<evidence type="ECO:0000313" key="1">
    <source>
        <dbReference type="EMBL" id="VDR30312.1"/>
    </source>
</evidence>
<dbReference type="Proteomes" id="UP000274346">
    <property type="component" value="Chromosome"/>
</dbReference>
<organism evidence="1 2">
    <name type="scientific">Raoultella terrigena</name>
    <name type="common">Klebsiella terrigena</name>
    <dbReference type="NCBI Taxonomy" id="577"/>
    <lineage>
        <taxon>Bacteria</taxon>
        <taxon>Pseudomonadati</taxon>
        <taxon>Pseudomonadota</taxon>
        <taxon>Gammaproteobacteria</taxon>
        <taxon>Enterobacterales</taxon>
        <taxon>Enterobacteriaceae</taxon>
        <taxon>Klebsiella/Raoultella group</taxon>
        <taxon>Raoultella</taxon>
    </lineage>
</organism>
<evidence type="ECO:0000313" key="2">
    <source>
        <dbReference type="Proteomes" id="UP000274346"/>
    </source>
</evidence>
<accession>A0A3P8L320</accession>
<name>A0A3P8L320_RAOTE</name>
<reference evidence="1 2" key="1">
    <citation type="submission" date="2018-12" db="EMBL/GenBank/DDBJ databases">
        <authorList>
            <consortium name="Pathogen Informatics"/>
        </authorList>
    </citation>
    <scope>NUCLEOTIDE SEQUENCE [LARGE SCALE GENOMIC DNA]</scope>
    <source>
        <strain evidence="1 2">NCTC13098</strain>
    </source>
</reference>
<proteinExistence type="predicted"/>
<dbReference type="AlphaFoldDB" id="A0A3P8L320"/>
<dbReference type="KEGG" id="rtg:NCTC13098_06752"/>
<sequence>MKSARWLQLRDAFARNAGLFITLAWRGVAWRGVALGSESFMSAFS</sequence>
<dbReference type="EMBL" id="LR131271">
    <property type="protein sequence ID" value="VDR30312.1"/>
    <property type="molecule type" value="Genomic_DNA"/>
</dbReference>
<gene>
    <name evidence="1" type="ORF">NCTC13098_06752</name>
</gene>